<dbReference type="Proteomes" id="UP000692954">
    <property type="component" value="Unassembled WGS sequence"/>
</dbReference>
<dbReference type="EMBL" id="CAJJDN010000027">
    <property type="protein sequence ID" value="CAD8071020.1"/>
    <property type="molecule type" value="Genomic_DNA"/>
</dbReference>
<name>A0A8S1LSA3_9CILI</name>
<feature type="transmembrane region" description="Helical" evidence="1">
    <location>
        <begin position="62"/>
        <end position="85"/>
    </location>
</feature>
<keyword evidence="3" id="KW-1185">Reference proteome</keyword>
<protein>
    <recommendedName>
        <fullName evidence="4">Schlafen AlbA-2 domain-containing protein</fullName>
    </recommendedName>
</protein>
<dbReference type="OrthoDB" id="285690at2759"/>
<proteinExistence type="predicted"/>
<gene>
    <name evidence="2" type="ORF">PSON_ATCC_30995.1.T0270288</name>
</gene>
<evidence type="ECO:0000256" key="1">
    <source>
        <dbReference type="SAM" id="Phobius"/>
    </source>
</evidence>
<dbReference type="PANTHER" id="PTHR12155">
    <property type="entry name" value="SCHLAFEN"/>
    <property type="match status" value="1"/>
</dbReference>
<organism evidence="2 3">
    <name type="scientific">Paramecium sonneborni</name>
    <dbReference type="NCBI Taxonomy" id="65129"/>
    <lineage>
        <taxon>Eukaryota</taxon>
        <taxon>Sar</taxon>
        <taxon>Alveolata</taxon>
        <taxon>Ciliophora</taxon>
        <taxon>Intramacronucleata</taxon>
        <taxon>Oligohymenophorea</taxon>
        <taxon>Peniculida</taxon>
        <taxon>Parameciidae</taxon>
        <taxon>Paramecium</taxon>
    </lineage>
</organism>
<dbReference type="InterPro" id="IPR029684">
    <property type="entry name" value="Schlafen"/>
</dbReference>
<dbReference type="PANTHER" id="PTHR12155:SF41">
    <property type="entry name" value="SCHLAFEN ALBA-2 DOMAIN-CONTAINING PROTEIN"/>
    <property type="match status" value="1"/>
</dbReference>
<evidence type="ECO:0000313" key="3">
    <source>
        <dbReference type="Proteomes" id="UP000692954"/>
    </source>
</evidence>
<reference evidence="2" key="1">
    <citation type="submission" date="2021-01" db="EMBL/GenBank/DDBJ databases">
        <authorList>
            <consortium name="Genoscope - CEA"/>
            <person name="William W."/>
        </authorList>
    </citation>
    <scope>NUCLEOTIDE SEQUENCE</scope>
</reference>
<comment type="caution">
    <text evidence="2">The sequence shown here is derived from an EMBL/GenBank/DDBJ whole genome shotgun (WGS) entry which is preliminary data.</text>
</comment>
<sequence length="313" mass="37846">MNKQNLQEFKINICQNTLCQVRQDHVLSLQYMIQCQYYHNNNDKRRDSNNYKPILTKTINQMIFAIILLNICIILVNTVLFHAIFQNLRIAMLDIVHLNMMNFKQNKYFKIKYSPNQIRSQRAYQKRMMDDIYQNNQLLFNSKKYIQHIEINQFQDLKLEFKQFREIRMELIKNYICGILYIGINDKGMVQGIKMTRKQIVDFQIELDNNLRHFDSIVFPEQIELMSVPIYKDELIIIQDLFIIEIKFNVVDKQQLYFTNLNEAYIQRNATINQLKPKEIKDLVLLKLMNQFYICTYQLIQKQYQSQSFKSQN</sequence>
<evidence type="ECO:0000313" key="2">
    <source>
        <dbReference type="EMBL" id="CAD8071020.1"/>
    </source>
</evidence>
<dbReference type="AlphaFoldDB" id="A0A8S1LSA3"/>
<keyword evidence="1" id="KW-1133">Transmembrane helix</keyword>
<keyword evidence="1" id="KW-0812">Transmembrane</keyword>
<keyword evidence="1" id="KW-0472">Membrane</keyword>
<accession>A0A8S1LSA3</accession>
<evidence type="ECO:0008006" key="4">
    <source>
        <dbReference type="Google" id="ProtNLM"/>
    </source>
</evidence>